<dbReference type="EMBL" id="CP036278">
    <property type="protein sequence ID" value="QDU58919.1"/>
    <property type="molecule type" value="Genomic_DNA"/>
</dbReference>
<proteinExistence type="predicted"/>
<keyword evidence="4" id="KW-1185">Reference proteome</keyword>
<evidence type="ECO:0000256" key="2">
    <source>
        <dbReference type="SAM" id="Phobius"/>
    </source>
</evidence>
<accession>A0A518AW05</accession>
<evidence type="ECO:0000256" key="1">
    <source>
        <dbReference type="SAM" id="MobiDB-lite"/>
    </source>
</evidence>
<protein>
    <submittedName>
        <fullName evidence="3">Uncharacterized protein</fullName>
    </submittedName>
</protein>
<dbReference type="KEGG" id="amuc:Pan181_51600"/>
<keyword evidence="2" id="KW-1133">Transmembrane helix</keyword>
<feature type="region of interest" description="Disordered" evidence="1">
    <location>
        <begin position="72"/>
        <end position="94"/>
    </location>
</feature>
<dbReference type="AlphaFoldDB" id="A0A518AW05"/>
<name>A0A518AW05_9BACT</name>
<keyword evidence="2" id="KW-0812">Transmembrane</keyword>
<organism evidence="3 4">
    <name type="scientific">Aeoliella mucimassa</name>
    <dbReference type="NCBI Taxonomy" id="2527972"/>
    <lineage>
        <taxon>Bacteria</taxon>
        <taxon>Pseudomonadati</taxon>
        <taxon>Planctomycetota</taxon>
        <taxon>Planctomycetia</taxon>
        <taxon>Pirellulales</taxon>
        <taxon>Lacipirellulaceae</taxon>
        <taxon>Aeoliella</taxon>
    </lineage>
</organism>
<gene>
    <name evidence="3" type="ORF">Pan181_51600</name>
</gene>
<evidence type="ECO:0000313" key="4">
    <source>
        <dbReference type="Proteomes" id="UP000315750"/>
    </source>
</evidence>
<evidence type="ECO:0000313" key="3">
    <source>
        <dbReference type="EMBL" id="QDU58919.1"/>
    </source>
</evidence>
<keyword evidence="2" id="KW-0472">Membrane</keyword>
<feature type="transmembrane region" description="Helical" evidence="2">
    <location>
        <begin position="7"/>
        <end position="28"/>
    </location>
</feature>
<reference evidence="3 4" key="1">
    <citation type="submission" date="2019-02" db="EMBL/GenBank/DDBJ databases">
        <title>Deep-cultivation of Planctomycetes and their phenomic and genomic characterization uncovers novel biology.</title>
        <authorList>
            <person name="Wiegand S."/>
            <person name="Jogler M."/>
            <person name="Boedeker C."/>
            <person name="Pinto D."/>
            <person name="Vollmers J."/>
            <person name="Rivas-Marin E."/>
            <person name="Kohn T."/>
            <person name="Peeters S.H."/>
            <person name="Heuer A."/>
            <person name="Rast P."/>
            <person name="Oberbeckmann S."/>
            <person name="Bunk B."/>
            <person name="Jeske O."/>
            <person name="Meyerdierks A."/>
            <person name="Storesund J.E."/>
            <person name="Kallscheuer N."/>
            <person name="Luecker S."/>
            <person name="Lage O.M."/>
            <person name="Pohl T."/>
            <person name="Merkel B.J."/>
            <person name="Hornburger P."/>
            <person name="Mueller R.-W."/>
            <person name="Bruemmer F."/>
            <person name="Labrenz M."/>
            <person name="Spormann A.M."/>
            <person name="Op den Camp H."/>
            <person name="Overmann J."/>
            <person name="Amann R."/>
            <person name="Jetten M.S.M."/>
            <person name="Mascher T."/>
            <person name="Medema M.H."/>
            <person name="Devos D.P."/>
            <person name="Kaster A.-K."/>
            <person name="Ovreas L."/>
            <person name="Rohde M."/>
            <person name="Galperin M.Y."/>
            <person name="Jogler C."/>
        </authorList>
    </citation>
    <scope>NUCLEOTIDE SEQUENCE [LARGE SCALE GENOMIC DNA]</scope>
    <source>
        <strain evidence="3 4">Pan181</strain>
    </source>
</reference>
<sequence>MKRFTNSLGMVAICLVAYVVSYLVWVPIAQKRFDIGSLSNTYFFANPRTQFGRDFHVTCCYFYYPLTSAESMLGSDRSPSPSFPIFSLDPNEEF</sequence>
<dbReference type="Proteomes" id="UP000315750">
    <property type="component" value="Chromosome"/>
</dbReference>